<dbReference type="GO" id="GO:0000155">
    <property type="term" value="F:phosphorelay sensor kinase activity"/>
    <property type="evidence" value="ECO:0007669"/>
    <property type="project" value="InterPro"/>
</dbReference>
<dbReference type="EC" id="2.7.13.3" evidence="2"/>
<feature type="transmembrane region" description="Helical" evidence="9">
    <location>
        <begin position="171"/>
        <end position="193"/>
    </location>
</feature>
<dbReference type="KEGG" id="fri:FraEuI1c_4767"/>
<keyword evidence="8" id="KW-0902">Two-component regulatory system</keyword>
<evidence type="ECO:0000313" key="13">
    <source>
        <dbReference type="EMBL" id="ADP82757.1"/>
    </source>
</evidence>
<keyword evidence="9" id="KW-0472">Membrane</keyword>
<dbReference type="FunCoup" id="E3IZI7">
    <property type="interactions" value="3"/>
</dbReference>
<accession>E3IZI7</accession>
<evidence type="ECO:0000313" key="14">
    <source>
        <dbReference type="Proteomes" id="UP000002484"/>
    </source>
</evidence>
<feature type="domain" description="Histidine kinase/HSP90-like ATPase" evidence="10">
    <location>
        <begin position="346"/>
        <end position="425"/>
    </location>
</feature>
<dbReference type="RefSeq" id="WP_013425875.1">
    <property type="nucleotide sequence ID" value="NC_014666.1"/>
</dbReference>
<dbReference type="PANTHER" id="PTHR24421:SF10">
    <property type="entry name" value="NITRATE_NITRITE SENSOR PROTEIN NARQ"/>
    <property type="match status" value="1"/>
</dbReference>
<feature type="domain" description="Signal transduction histidine kinase subgroup 3 dimerisation and phosphoacceptor" evidence="11">
    <location>
        <begin position="237"/>
        <end position="304"/>
    </location>
</feature>
<evidence type="ECO:0000256" key="9">
    <source>
        <dbReference type="SAM" id="Phobius"/>
    </source>
</evidence>
<dbReference type="Pfam" id="PF13796">
    <property type="entry name" value="Sensor"/>
    <property type="match status" value="1"/>
</dbReference>
<dbReference type="Proteomes" id="UP000002484">
    <property type="component" value="Chromosome"/>
</dbReference>
<name>E3IZI7_PSEI1</name>
<dbReference type="InterPro" id="IPR025828">
    <property type="entry name" value="Put_sensor_dom"/>
</dbReference>
<dbReference type="GO" id="GO:0005524">
    <property type="term" value="F:ATP binding"/>
    <property type="evidence" value="ECO:0007669"/>
    <property type="project" value="UniProtKB-KW"/>
</dbReference>
<feature type="domain" description="Putative sensor" evidence="12">
    <location>
        <begin position="26"/>
        <end position="208"/>
    </location>
</feature>
<keyword evidence="6 13" id="KW-0418">Kinase</keyword>
<keyword evidence="9" id="KW-0812">Transmembrane</keyword>
<dbReference type="SUPFAM" id="SSF55874">
    <property type="entry name" value="ATPase domain of HSP90 chaperone/DNA topoisomerase II/histidine kinase"/>
    <property type="match status" value="1"/>
</dbReference>
<evidence type="ECO:0000256" key="6">
    <source>
        <dbReference type="ARBA" id="ARBA00022777"/>
    </source>
</evidence>
<feature type="transmembrane region" description="Helical" evidence="9">
    <location>
        <begin position="121"/>
        <end position="151"/>
    </location>
</feature>
<evidence type="ECO:0000256" key="7">
    <source>
        <dbReference type="ARBA" id="ARBA00022840"/>
    </source>
</evidence>
<keyword evidence="14" id="KW-1185">Reference proteome</keyword>
<evidence type="ECO:0000256" key="2">
    <source>
        <dbReference type="ARBA" id="ARBA00012438"/>
    </source>
</evidence>
<evidence type="ECO:0000259" key="11">
    <source>
        <dbReference type="Pfam" id="PF07730"/>
    </source>
</evidence>
<dbReference type="InterPro" id="IPR003594">
    <property type="entry name" value="HATPase_dom"/>
</dbReference>
<dbReference type="Pfam" id="PF07730">
    <property type="entry name" value="HisKA_3"/>
    <property type="match status" value="1"/>
</dbReference>
<dbReference type="OrthoDB" id="3217947at2"/>
<protein>
    <recommendedName>
        <fullName evidence="2">histidine kinase</fullName>
        <ecNumber evidence="2">2.7.13.3</ecNumber>
    </recommendedName>
</protein>
<evidence type="ECO:0000256" key="5">
    <source>
        <dbReference type="ARBA" id="ARBA00022741"/>
    </source>
</evidence>
<dbReference type="Gene3D" id="3.30.565.10">
    <property type="entry name" value="Histidine kinase-like ATPase, C-terminal domain"/>
    <property type="match status" value="1"/>
</dbReference>
<evidence type="ECO:0000259" key="10">
    <source>
        <dbReference type="Pfam" id="PF02518"/>
    </source>
</evidence>
<gene>
    <name evidence="13" type="ordered locus">FraEuI1c_4767</name>
</gene>
<dbReference type="AlphaFoldDB" id="E3IZI7"/>
<dbReference type="InterPro" id="IPR050482">
    <property type="entry name" value="Sensor_HK_TwoCompSys"/>
</dbReference>
<feature type="transmembrane region" description="Helical" evidence="9">
    <location>
        <begin position="16"/>
        <end position="42"/>
    </location>
</feature>
<evidence type="ECO:0000256" key="1">
    <source>
        <dbReference type="ARBA" id="ARBA00000085"/>
    </source>
</evidence>
<dbReference type="GO" id="GO:0016020">
    <property type="term" value="C:membrane"/>
    <property type="evidence" value="ECO:0007669"/>
    <property type="project" value="InterPro"/>
</dbReference>
<feature type="transmembrane region" description="Helical" evidence="9">
    <location>
        <begin position="48"/>
        <end position="65"/>
    </location>
</feature>
<keyword evidence="9" id="KW-1133">Transmembrane helix</keyword>
<organism evidence="13 14">
    <name type="scientific">Pseudofrankia inefficax (strain DSM 45817 / CECT 9037 / DDB 130130 / EuI1c)</name>
    <name type="common">Frankia inefficax</name>
    <dbReference type="NCBI Taxonomy" id="298654"/>
    <lineage>
        <taxon>Bacteria</taxon>
        <taxon>Bacillati</taxon>
        <taxon>Actinomycetota</taxon>
        <taxon>Actinomycetes</taxon>
        <taxon>Frankiales</taxon>
        <taxon>Frankiaceae</taxon>
        <taxon>Pseudofrankia</taxon>
    </lineage>
</organism>
<dbReference type="GO" id="GO:0046983">
    <property type="term" value="F:protein dimerization activity"/>
    <property type="evidence" value="ECO:0007669"/>
    <property type="project" value="InterPro"/>
</dbReference>
<evidence type="ECO:0000256" key="3">
    <source>
        <dbReference type="ARBA" id="ARBA00022553"/>
    </source>
</evidence>
<proteinExistence type="predicted"/>
<keyword evidence="7" id="KW-0067">ATP-binding</keyword>
<dbReference type="InterPro" id="IPR036890">
    <property type="entry name" value="HATPase_C_sf"/>
</dbReference>
<dbReference type="eggNOG" id="COG4585">
    <property type="taxonomic scope" value="Bacteria"/>
</dbReference>
<keyword evidence="5" id="KW-0547">Nucleotide-binding</keyword>
<evidence type="ECO:0000256" key="8">
    <source>
        <dbReference type="ARBA" id="ARBA00023012"/>
    </source>
</evidence>
<dbReference type="Gene3D" id="1.20.5.1930">
    <property type="match status" value="1"/>
</dbReference>
<comment type="catalytic activity">
    <reaction evidence="1">
        <text>ATP + protein L-histidine = ADP + protein N-phospho-L-histidine.</text>
        <dbReference type="EC" id="2.7.13.3"/>
    </reaction>
</comment>
<dbReference type="STRING" id="298654.FraEuI1c_4767"/>
<keyword evidence="4" id="KW-0808">Transferase</keyword>
<dbReference type="PANTHER" id="PTHR24421">
    <property type="entry name" value="NITRATE/NITRITE SENSOR PROTEIN NARX-RELATED"/>
    <property type="match status" value="1"/>
</dbReference>
<reference evidence="13 14" key="1">
    <citation type="submission" date="2010-10" db="EMBL/GenBank/DDBJ databases">
        <title>Complete sequence of Frankia sp. EuI1c.</title>
        <authorList>
            <consortium name="US DOE Joint Genome Institute"/>
            <person name="Lucas S."/>
            <person name="Copeland A."/>
            <person name="Lapidus A."/>
            <person name="Cheng J.-F."/>
            <person name="Bruce D."/>
            <person name="Goodwin L."/>
            <person name="Pitluck S."/>
            <person name="Chertkov O."/>
            <person name="Detter J.C."/>
            <person name="Han C."/>
            <person name="Tapia R."/>
            <person name="Land M."/>
            <person name="Hauser L."/>
            <person name="Jeffries C."/>
            <person name="Kyrpides N."/>
            <person name="Ivanova N."/>
            <person name="Mikhailova N."/>
            <person name="Beauchemin N."/>
            <person name="Sen A."/>
            <person name="Sur S.A."/>
            <person name="Gtari M."/>
            <person name="Wall L."/>
            <person name="Tisa L."/>
            <person name="Woyke T."/>
        </authorList>
    </citation>
    <scope>NUCLEOTIDE SEQUENCE [LARGE SCALE GENOMIC DNA]</scope>
    <source>
        <strain evidence="14">DSM 45817 / CECT 9037 / EuI1c</strain>
    </source>
</reference>
<evidence type="ECO:0000259" key="12">
    <source>
        <dbReference type="Pfam" id="PF13796"/>
    </source>
</evidence>
<dbReference type="EMBL" id="CP002299">
    <property type="protein sequence ID" value="ADP82757.1"/>
    <property type="molecule type" value="Genomic_DNA"/>
</dbReference>
<dbReference type="InParanoid" id="E3IZI7"/>
<dbReference type="InterPro" id="IPR011712">
    <property type="entry name" value="Sig_transdc_His_kin_sub3_dim/P"/>
</dbReference>
<keyword evidence="3" id="KW-0597">Phosphoprotein</keyword>
<dbReference type="Pfam" id="PF02518">
    <property type="entry name" value="HATPase_c"/>
    <property type="match status" value="1"/>
</dbReference>
<evidence type="ECO:0000256" key="4">
    <source>
        <dbReference type="ARBA" id="ARBA00022679"/>
    </source>
</evidence>
<sequence>MNALGTALRATFGRRAWLATMFSAQTALLGTFSFALVLTLVVAGASTVWLIPIGLPLLWLALALAHQFARFESWRYAAYLGERLPLRPVPPAASPDSGRLGRAWSRMWARLRTGGSWLETVYALFVLPLVGWVGGWVVATFWGGAVAFLLFPAYGHRLGGPDEVVGVDLGYGGAVAAHVVAGVLALVAAPWLARGLTALELAIARRMLCPRDSEALTRRVADLEASRAGMVTAAAAERRRIERDLHDGAQQRLVSVAMTLGRAQERFAADPDGARGLLAEAHAETKRALVELRDLARGLHPAVLTDRGLDGALPGLAARCPVPVTLDVAVAPRPSAEVEAVAYFFVAEALTNIARHAAADTARIVARRVGDRLEVEVSDDGTGRAREAGGSGLSGLRDRALAVDGSFSVTSAPGTGTTLRLDLPCQN</sequence>
<dbReference type="CDD" id="cd16917">
    <property type="entry name" value="HATPase_UhpB-NarQ-NarX-like"/>
    <property type="match status" value="1"/>
</dbReference>
<dbReference type="HOGENOM" id="CLU_000445_20_2_11"/>